<dbReference type="GeneID" id="93349757"/>
<evidence type="ECO:0000313" key="3">
    <source>
        <dbReference type="Proteomes" id="UP000254400"/>
    </source>
</evidence>
<feature type="transmembrane region" description="Helical" evidence="1">
    <location>
        <begin position="26"/>
        <end position="45"/>
    </location>
</feature>
<keyword evidence="1" id="KW-0812">Transmembrane</keyword>
<dbReference type="Proteomes" id="UP000254400">
    <property type="component" value="Unassembled WGS sequence"/>
</dbReference>
<sequence length="185" mass="21031">MFILLKEIITVMVGLITDFLSFQLDAYFYIWFLVLFISSLAATLVQRSEGTITYSTAECVGINVLVVVLYLVIGTILARYFASFEDQQIVAEDKIMLYKISFMLTSAVIIVDIILDRLKRGRKFSYSLEFLAGSAVCFLLFQLSNQTDWIGTKLSLSYIVMVAIAAGVYTMAMKFLLEYENHKEK</sequence>
<dbReference type="RefSeq" id="WP_017426263.1">
    <property type="nucleotide sequence ID" value="NZ_CP036496.1"/>
</dbReference>
<proteinExistence type="predicted"/>
<gene>
    <name evidence="2" type="ORF">NCTC10343_00945</name>
</gene>
<dbReference type="AlphaFoldDB" id="A0A378XTN6"/>
<evidence type="ECO:0000256" key="1">
    <source>
        <dbReference type="SAM" id="Phobius"/>
    </source>
</evidence>
<name>A0A378XTN6_PAEPO</name>
<keyword evidence="1" id="KW-1133">Transmembrane helix</keyword>
<keyword evidence="1" id="KW-0472">Membrane</keyword>
<feature type="transmembrane region" description="Helical" evidence="1">
    <location>
        <begin position="57"/>
        <end position="83"/>
    </location>
</feature>
<dbReference type="InterPro" id="IPR043861">
    <property type="entry name" value="DUF5823"/>
</dbReference>
<feature type="transmembrane region" description="Helical" evidence="1">
    <location>
        <begin position="127"/>
        <end position="144"/>
    </location>
</feature>
<evidence type="ECO:0000313" key="2">
    <source>
        <dbReference type="EMBL" id="SUA66263.1"/>
    </source>
</evidence>
<protein>
    <submittedName>
        <fullName evidence="2">Uncharacterized protein</fullName>
    </submittedName>
</protein>
<feature type="transmembrane region" description="Helical" evidence="1">
    <location>
        <begin position="95"/>
        <end position="115"/>
    </location>
</feature>
<organism evidence="2 3">
    <name type="scientific">Paenibacillus polymyxa</name>
    <name type="common">Bacillus polymyxa</name>
    <dbReference type="NCBI Taxonomy" id="1406"/>
    <lineage>
        <taxon>Bacteria</taxon>
        <taxon>Bacillati</taxon>
        <taxon>Bacillota</taxon>
        <taxon>Bacilli</taxon>
        <taxon>Bacillales</taxon>
        <taxon>Paenibacillaceae</taxon>
        <taxon>Paenibacillus</taxon>
    </lineage>
</organism>
<accession>A0A378XTN6</accession>
<reference evidence="2 3" key="1">
    <citation type="submission" date="2018-06" db="EMBL/GenBank/DDBJ databases">
        <authorList>
            <consortium name="Pathogen Informatics"/>
            <person name="Doyle S."/>
        </authorList>
    </citation>
    <scope>NUCLEOTIDE SEQUENCE [LARGE SCALE GENOMIC DNA]</scope>
    <source>
        <strain evidence="2 3">NCTC10343</strain>
    </source>
</reference>
<dbReference type="Pfam" id="PF19140">
    <property type="entry name" value="DUF5823"/>
    <property type="match status" value="1"/>
</dbReference>
<feature type="transmembrane region" description="Helical" evidence="1">
    <location>
        <begin position="156"/>
        <end position="177"/>
    </location>
</feature>
<dbReference type="EMBL" id="UGSC01000001">
    <property type="protein sequence ID" value="SUA66263.1"/>
    <property type="molecule type" value="Genomic_DNA"/>
</dbReference>